<dbReference type="AlphaFoldDB" id="A0A0G0MM35"/>
<dbReference type="PATRIC" id="fig|1618995.3.peg.55"/>
<name>A0A0G0MM35_9BACT</name>
<feature type="region of interest" description="Disordered" evidence="1">
    <location>
        <begin position="151"/>
        <end position="177"/>
    </location>
</feature>
<comment type="caution">
    <text evidence="3">The sequence shown here is derived from an EMBL/GenBank/DDBJ whole genome shotgun (WGS) entry which is preliminary data.</text>
</comment>
<reference evidence="3 4" key="1">
    <citation type="journal article" date="2015" name="Nature">
        <title>rRNA introns, odd ribosomes, and small enigmatic genomes across a large radiation of phyla.</title>
        <authorList>
            <person name="Brown C.T."/>
            <person name="Hug L.A."/>
            <person name="Thomas B.C."/>
            <person name="Sharon I."/>
            <person name="Castelle C.J."/>
            <person name="Singh A."/>
            <person name="Wilkins M.J."/>
            <person name="Williams K.H."/>
            <person name="Banfield J.F."/>
        </authorList>
    </citation>
    <scope>NUCLEOTIDE SEQUENCE [LARGE SCALE GENOMIC DNA]</scope>
</reference>
<evidence type="ECO:0000256" key="2">
    <source>
        <dbReference type="SAM" id="SignalP"/>
    </source>
</evidence>
<organism evidence="3 4">
    <name type="scientific">Candidatus Uhrbacteria bacterium GW2011_GWF2_39_13</name>
    <dbReference type="NCBI Taxonomy" id="1618995"/>
    <lineage>
        <taxon>Bacteria</taxon>
        <taxon>Candidatus Uhriibacteriota</taxon>
    </lineage>
</organism>
<dbReference type="Proteomes" id="UP000033935">
    <property type="component" value="Unassembled WGS sequence"/>
</dbReference>
<feature type="signal peptide" evidence="2">
    <location>
        <begin position="1"/>
        <end position="31"/>
    </location>
</feature>
<sequence length="177" mass="19905">MKKFNQHPFFAAAAVVAVVGVSAMGVQTLFAASSESADGTNNLVETIATTFHLNTEDVQEVFDEHREQIETRRGEREANMLDQAVTNEKLTQEQADSILAKRQEMTTFIESLSSLDKEARHEAMKAQMNELKQWADENDIPLYYLHPGPRGGMHSRFGHDSQIPDEPIESNQTQDIE</sequence>
<accession>A0A0G0MM35</accession>
<feature type="chain" id="PRO_5002533667" evidence="2">
    <location>
        <begin position="32"/>
        <end position="177"/>
    </location>
</feature>
<evidence type="ECO:0000256" key="1">
    <source>
        <dbReference type="SAM" id="MobiDB-lite"/>
    </source>
</evidence>
<dbReference type="EMBL" id="LBWG01000001">
    <property type="protein sequence ID" value="KKR05094.1"/>
    <property type="molecule type" value="Genomic_DNA"/>
</dbReference>
<protein>
    <submittedName>
        <fullName evidence="3">Uncharacterized protein</fullName>
    </submittedName>
</protein>
<evidence type="ECO:0000313" key="3">
    <source>
        <dbReference type="EMBL" id="KKR05094.1"/>
    </source>
</evidence>
<gene>
    <name evidence="3" type="ORF">UT30_C0001G0053</name>
</gene>
<proteinExistence type="predicted"/>
<evidence type="ECO:0000313" key="4">
    <source>
        <dbReference type="Proteomes" id="UP000033935"/>
    </source>
</evidence>
<keyword evidence="2" id="KW-0732">Signal</keyword>